<dbReference type="EMBL" id="KI913967">
    <property type="protein sequence ID" value="ETV99278.1"/>
    <property type="molecule type" value="Genomic_DNA"/>
</dbReference>
<reference evidence="1" key="1">
    <citation type="submission" date="2013-12" db="EMBL/GenBank/DDBJ databases">
        <title>The Genome Sequence of Aphanomyces invadans NJM9701.</title>
        <authorList>
            <consortium name="The Broad Institute Genomics Platform"/>
            <person name="Russ C."/>
            <person name="Tyler B."/>
            <person name="van West P."/>
            <person name="Dieguez-Uribeondo J."/>
            <person name="Young S.K."/>
            <person name="Zeng Q."/>
            <person name="Gargeya S."/>
            <person name="Fitzgerald M."/>
            <person name="Abouelleil A."/>
            <person name="Alvarado L."/>
            <person name="Chapman S.B."/>
            <person name="Gainer-Dewar J."/>
            <person name="Goldberg J."/>
            <person name="Griggs A."/>
            <person name="Gujja S."/>
            <person name="Hansen M."/>
            <person name="Howarth C."/>
            <person name="Imamovic A."/>
            <person name="Ireland A."/>
            <person name="Larimer J."/>
            <person name="McCowan C."/>
            <person name="Murphy C."/>
            <person name="Pearson M."/>
            <person name="Poon T.W."/>
            <person name="Priest M."/>
            <person name="Roberts A."/>
            <person name="Saif S."/>
            <person name="Shea T."/>
            <person name="Sykes S."/>
            <person name="Wortman J."/>
            <person name="Nusbaum C."/>
            <person name="Birren B."/>
        </authorList>
    </citation>
    <scope>NUCLEOTIDE SEQUENCE [LARGE SCALE GENOMIC DNA]</scope>
    <source>
        <strain evidence="1">NJM9701</strain>
    </source>
</reference>
<sequence>MPTAPTAAAGTGAKEVDYVSKQANLTAQIESERMAAKRWWQDYGQCYIDNSKPEDFTYENRIKMLQEKLANEKLEKNVRLQTTNGSYGIGAPFKECTTKKFPTIKK</sequence>
<protein>
    <submittedName>
        <fullName evidence="1">Uncharacterized protein</fullName>
    </submittedName>
</protein>
<gene>
    <name evidence="1" type="ORF">H310_08016</name>
</gene>
<proteinExistence type="predicted"/>
<accession>A0A024TZ35</accession>
<dbReference type="RefSeq" id="XP_008871834.1">
    <property type="nucleotide sequence ID" value="XM_008873612.1"/>
</dbReference>
<evidence type="ECO:0000313" key="1">
    <source>
        <dbReference type="EMBL" id="ETV99278.1"/>
    </source>
</evidence>
<dbReference type="VEuPathDB" id="FungiDB:H310_08016"/>
<dbReference type="GeneID" id="20085066"/>
<organism evidence="1">
    <name type="scientific">Aphanomyces invadans</name>
    <dbReference type="NCBI Taxonomy" id="157072"/>
    <lineage>
        <taxon>Eukaryota</taxon>
        <taxon>Sar</taxon>
        <taxon>Stramenopiles</taxon>
        <taxon>Oomycota</taxon>
        <taxon>Saprolegniomycetes</taxon>
        <taxon>Saprolegniales</taxon>
        <taxon>Verrucalvaceae</taxon>
        <taxon>Aphanomyces</taxon>
    </lineage>
</organism>
<dbReference type="AlphaFoldDB" id="A0A024TZ35"/>
<dbReference type="eggNOG" id="ENOG502S55C">
    <property type="taxonomic scope" value="Eukaryota"/>
</dbReference>
<name>A0A024TZ35_9STRA</name>
<dbReference type="OrthoDB" id="147348at2759"/>